<protein>
    <submittedName>
        <fullName evidence="1">Uncharacterized protein</fullName>
    </submittedName>
</protein>
<accession>A0ABY1M138</accession>
<dbReference type="Proteomes" id="UP000192939">
    <property type="component" value="Unassembled WGS sequence"/>
</dbReference>
<sequence>MDEASPTKLPEAMPYGGFFCQGGEGNSIGCAPFVIIPLPQGEVEDLLNQNERDMPHLLVDVFVGERVPMLEAFF</sequence>
<organism evidence="1 2">
    <name type="scientific">Paenibacillus barengoltzii J12</name>
    <dbReference type="NCBI Taxonomy" id="935846"/>
    <lineage>
        <taxon>Bacteria</taxon>
        <taxon>Bacillati</taxon>
        <taxon>Bacillota</taxon>
        <taxon>Bacilli</taxon>
        <taxon>Bacillales</taxon>
        <taxon>Paenibacillaceae</taxon>
        <taxon>Paenibacillus</taxon>
    </lineage>
</organism>
<evidence type="ECO:0000313" key="1">
    <source>
        <dbReference type="EMBL" id="SMF52505.1"/>
    </source>
</evidence>
<proteinExistence type="predicted"/>
<name>A0ABY1M138_9BACL</name>
<reference evidence="1 2" key="1">
    <citation type="submission" date="2017-04" db="EMBL/GenBank/DDBJ databases">
        <authorList>
            <person name="Varghese N."/>
            <person name="Submissions S."/>
        </authorList>
    </citation>
    <scope>NUCLEOTIDE SEQUENCE [LARGE SCALE GENOMIC DNA]</scope>
    <source>
        <strain evidence="1 2">J12</strain>
    </source>
</reference>
<keyword evidence="2" id="KW-1185">Reference proteome</keyword>
<dbReference type="EMBL" id="FXAE01000043">
    <property type="protein sequence ID" value="SMF52505.1"/>
    <property type="molecule type" value="Genomic_DNA"/>
</dbReference>
<comment type="caution">
    <text evidence="1">The sequence shown here is derived from an EMBL/GenBank/DDBJ whole genome shotgun (WGS) entry which is preliminary data.</text>
</comment>
<gene>
    <name evidence="1" type="ORF">SAMN02744124_03475</name>
</gene>
<evidence type="ECO:0000313" key="2">
    <source>
        <dbReference type="Proteomes" id="UP000192939"/>
    </source>
</evidence>